<evidence type="ECO:0000256" key="3">
    <source>
        <dbReference type="ARBA" id="ARBA00015810"/>
    </source>
</evidence>
<organism evidence="14 15">
    <name type="scientific">Simiduia agarivorans (strain DSM 21679 / JCM 13881 / BCRC 17597 / SA1)</name>
    <dbReference type="NCBI Taxonomy" id="1117647"/>
    <lineage>
        <taxon>Bacteria</taxon>
        <taxon>Pseudomonadati</taxon>
        <taxon>Pseudomonadota</taxon>
        <taxon>Gammaproteobacteria</taxon>
        <taxon>Cellvibrionales</taxon>
        <taxon>Cellvibrionaceae</taxon>
        <taxon>Simiduia</taxon>
    </lineage>
</organism>
<proteinExistence type="inferred from homology"/>
<dbReference type="PANTHER" id="PTHR30349">
    <property type="entry name" value="PHAGE INTEGRASE-RELATED"/>
    <property type="match status" value="1"/>
</dbReference>
<comment type="subcellular location">
    <subcellularLocation>
        <location evidence="1 11">Cytoplasm</location>
    </subcellularLocation>
</comment>
<dbReference type="InterPro" id="IPR050090">
    <property type="entry name" value="Tyrosine_recombinase_XerCD"/>
</dbReference>
<dbReference type="GO" id="GO:0007059">
    <property type="term" value="P:chromosome segregation"/>
    <property type="evidence" value="ECO:0007669"/>
    <property type="project" value="UniProtKB-UniRule"/>
</dbReference>
<dbReference type="HOGENOM" id="CLU_027562_9_0_6"/>
<feature type="active site" evidence="11">
    <location>
        <position position="163"/>
    </location>
</feature>
<dbReference type="OrthoDB" id="9801717at2"/>
<comment type="function">
    <text evidence="11">Site-specific tyrosine recombinase, which acts by catalyzing the cutting and rejoining of the recombining DNA molecules. The XerC-XerD complex is essential to convert dimers of the bacterial chromosome into monomers to permit their segregation at cell division. It also contributes to the segregational stability of plasmids.</text>
</comment>
<evidence type="ECO:0000256" key="5">
    <source>
        <dbReference type="ARBA" id="ARBA00022618"/>
    </source>
</evidence>
<dbReference type="Gene3D" id="1.10.150.130">
    <property type="match status" value="1"/>
</dbReference>
<evidence type="ECO:0000256" key="8">
    <source>
        <dbReference type="ARBA" id="ARBA00023125"/>
    </source>
</evidence>
<protein>
    <recommendedName>
        <fullName evidence="3 11">Tyrosine recombinase XerD</fullName>
    </recommendedName>
</protein>
<dbReference type="SUPFAM" id="SSF56349">
    <property type="entry name" value="DNA breaking-rejoining enzymes"/>
    <property type="match status" value="1"/>
</dbReference>
<evidence type="ECO:0000259" key="12">
    <source>
        <dbReference type="PROSITE" id="PS51898"/>
    </source>
</evidence>
<feature type="active site" evidence="11">
    <location>
        <position position="236"/>
    </location>
</feature>
<accession>K4KVC2</accession>
<feature type="domain" description="Tyr recombinase" evidence="12">
    <location>
        <begin position="99"/>
        <end position="281"/>
    </location>
</feature>
<evidence type="ECO:0000256" key="4">
    <source>
        <dbReference type="ARBA" id="ARBA00022490"/>
    </source>
</evidence>
<evidence type="ECO:0000259" key="13">
    <source>
        <dbReference type="PROSITE" id="PS51900"/>
    </source>
</evidence>
<dbReference type="Pfam" id="PF00589">
    <property type="entry name" value="Phage_integrase"/>
    <property type="match status" value="1"/>
</dbReference>
<gene>
    <name evidence="11" type="primary">xerD</name>
    <name evidence="14" type="ordered locus">M5M_03465</name>
</gene>
<keyword evidence="4 11" id="KW-0963">Cytoplasm</keyword>
<dbReference type="GO" id="GO:0006313">
    <property type="term" value="P:DNA transposition"/>
    <property type="evidence" value="ECO:0007669"/>
    <property type="project" value="UniProtKB-UniRule"/>
</dbReference>
<dbReference type="Proteomes" id="UP000000466">
    <property type="component" value="Chromosome"/>
</dbReference>
<dbReference type="InterPro" id="IPR023009">
    <property type="entry name" value="Tyrosine_recombinase_XerC/XerD"/>
</dbReference>
<evidence type="ECO:0000256" key="2">
    <source>
        <dbReference type="ARBA" id="ARBA00010450"/>
    </source>
</evidence>
<dbReference type="NCBIfam" id="NF040815">
    <property type="entry name" value="recomb_XerA_Arch"/>
    <property type="match status" value="1"/>
</dbReference>
<dbReference type="PROSITE" id="PS51900">
    <property type="entry name" value="CB"/>
    <property type="match status" value="1"/>
</dbReference>
<evidence type="ECO:0000313" key="15">
    <source>
        <dbReference type="Proteomes" id="UP000000466"/>
    </source>
</evidence>
<dbReference type="GO" id="GO:0003677">
    <property type="term" value="F:DNA binding"/>
    <property type="evidence" value="ECO:0007669"/>
    <property type="project" value="UniProtKB-UniRule"/>
</dbReference>
<dbReference type="eggNOG" id="COG4974">
    <property type="taxonomic scope" value="Bacteria"/>
</dbReference>
<dbReference type="GO" id="GO:0005737">
    <property type="term" value="C:cytoplasm"/>
    <property type="evidence" value="ECO:0007669"/>
    <property type="project" value="UniProtKB-SubCell"/>
</dbReference>
<dbReference type="InterPro" id="IPR002104">
    <property type="entry name" value="Integrase_catalytic"/>
</dbReference>
<keyword evidence="15" id="KW-1185">Reference proteome</keyword>
<comment type="similarity">
    <text evidence="2 11">Belongs to the 'phage' integrase family. XerD subfamily.</text>
</comment>
<keyword evidence="5 11" id="KW-0132">Cell division</keyword>
<dbReference type="HAMAP" id="MF_01807">
    <property type="entry name" value="Recomb_XerD"/>
    <property type="match status" value="1"/>
</dbReference>
<evidence type="ECO:0000256" key="7">
    <source>
        <dbReference type="ARBA" id="ARBA00022908"/>
    </source>
</evidence>
<dbReference type="KEGG" id="saga:M5M_03465"/>
<keyword evidence="9 11" id="KW-0233">DNA recombination</keyword>
<reference evidence="14 15" key="1">
    <citation type="journal article" date="2013" name="Genome Announc.">
        <title>Complete genome sequence of Simiduia agarivorans SA1(T), a marine bacterium able to degrade a variety of polysaccharides.</title>
        <authorList>
            <person name="Lin S.Y."/>
            <person name="Shieh W.Y."/>
            <person name="Chen J.S."/>
            <person name="Tang S.L."/>
        </authorList>
    </citation>
    <scope>NUCLEOTIDE SEQUENCE [LARGE SCALE GENOMIC DNA]</scope>
    <source>
        <strain evidence="15">DSM 21679 / JCM 13881 / BCRC 17597 / SA1</strain>
    </source>
</reference>
<keyword evidence="7 11" id="KW-0229">DNA integration</keyword>
<evidence type="ECO:0000256" key="11">
    <source>
        <dbReference type="HAMAP-Rule" id="MF_01807"/>
    </source>
</evidence>
<evidence type="ECO:0000313" key="14">
    <source>
        <dbReference type="EMBL" id="AFU97902.1"/>
    </source>
</evidence>
<feature type="active site" description="O-(3'-phospho-DNA)-tyrosine intermediate" evidence="11">
    <location>
        <position position="268"/>
    </location>
</feature>
<dbReference type="InterPro" id="IPR011010">
    <property type="entry name" value="DNA_brk_join_enz"/>
</dbReference>
<feature type="active site" evidence="11">
    <location>
        <position position="139"/>
    </location>
</feature>
<dbReference type="CDD" id="cd00798">
    <property type="entry name" value="INT_XerDC_C"/>
    <property type="match status" value="1"/>
</dbReference>
<keyword evidence="8 11" id="KW-0238">DNA-binding</keyword>
<feature type="active site" evidence="11">
    <location>
        <position position="233"/>
    </location>
</feature>
<dbReference type="PROSITE" id="PS51898">
    <property type="entry name" value="TYR_RECOMBINASE"/>
    <property type="match status" value="1"/>
</dbReference>
<dbReference type="Gene3D" id="1.10.443.10">
    <property type="entry name" value="Intergrase catalytic core"/>
    <property type="match status" value="1"/>
</dbReference>
<comment type="subunit">
    <text evidence="11">Forms a cyclic heterotetrameric complex composed of two molecules of XerC and two molecules of XerD.</text>
</comment>
<dbReference type="InterPro" id="IPR044068">
    <property type="entry name" value="CB"/>
</dbReference>
<keyword evidence="6 11" id="KW-0159">Chromosome partition</keyword>
<dbReference type="GO" id="GO:0009037">
    <property type="term" value="F:tyrosine-based site-specific recombinase activity"/>
    <property type="evidence" value="ECO:0007669"/>
    <property type="project" value="UniProtKB-UniRule"/>
</dbReference>
<feature type="active site" evidence="11">
    <location>
        <position position="259"/>
    </location>
</feature>
<dbReference type="AlphaFoldDB" id="K4KVC2"/>
<dbReference type="Pfam" id="PF02899">
    <property type="entry name" value="Phage_int_SAM_1"/>
    <property type="match status" value="1"/>
</dbReference>
<dbReference type="NCBIfam" id="TIGR02225">
    <property type="entry name" value="recomb_XerD"/>
    <property type="match status" value="1"/>
</dbReference>
<dbReference type="InterPro" id="IPR013762">
    <property type="entry name" value="Integrase-like_cat_sf"/>
</dbReference>
<feature type="domain" description="Core-binding (CB)" evidence="13">
    <location>
        <begin position="1"/>
        <end position="78"/>
    </location>
</feature>
<dbReference type="HAMAP" id="MF_01808">
    <property type="entry name" value="Recomb_XerC_XerD"/>
    <property type="match status" value="1"/>
</dbReference>
<dbReference type="InterPro" id="IPR004107">
    <property type="entry name" value="Integrase_SAM-like_N"/>
</dbReference>
<dbReference type="STRING" id="1117647.M5M_03465"/>
<dbReference type="InterPro" id="IPR011932">
    <property type="entry name" value="Recomb_XerD"/>
</dbReference>
<evidence type="ECO:0000256" key="10">
    <source>
        <dbReference type="ARBA" id="ARBA00023306"/>
    </source>
</evidence>
<evidence type="ECO:0000256" key="1">
    <source>
        <dbReference type="ARBA" id="ARBA00004496"/>
    </source>
</evidence>
<keyword evidence="10 11" id="KW-0131">Cell cycle</keyword>
<name>K4KVC2_SIMAS</name>
<dbReference type="InterPro" id="IPR010998">
    <property type="entry name" value="Integrase_recombinase_N"/>
</dbReference>
<evidence type="ECO:0000256" key="6">
    <source>
        <dbReference type="ARBA" id="ARBA00022829"/>
    </source>
</evidence>
<dbReference type="PANTHER" id="PTHR30349:SF90">
    <property type="entry name" value="TYROSINE RECOMBINASE XERD"/>
    <property type="match status" value="1"/>
</dbReference>
<dbReference type="NCBIfam" id="NF001399">
    <property type="entry name" value="PRK00283.1"/>
    <property type="match status" value="1"/>
</dbReference>
<sequence>MIDRYLDAIWMEKGLSDLTLAAYRKDLSQLAEFLQGNLEHAQTPALQAFLAHRFAQGASARSSARQLSCYRGFFAWLVREGFRRDDPVATISSPKLGRPLPKSLTEADVEALLAAPALDEPVGLRDKAMLELLYATGLRVSELVGLALSEINLRQGVVRVMGKGSKERLVPLGRAAIEWLQRYLKEARPDLLKGQSEVVFPSNRGEQMTRQTFWYRVKHWAKVAGISKPLSPHTLRHAFATHLINHGADLRVVQLLLGHSDLSTTQIYTHIARERMKQLHGLHHPRG</sequence>
<dbReference type="RefSeq" id="WP_015046075.1">
    <property type="nucleotide sequence ID" value="NC_018868.3"/>
</dbReference>
<dbReference type="EMBL" id="CP003746">
    <property type="protein sequence ID" value="AFU97902.1"/>
    <property type="molecule type" value="Genomic_DNA"/>
</dbReference>
<dbReference type="GO" id="GO:0051301">
    <property type="term" value="P:cell division"/>
    <property type="evidence" value="ECO:0007669"/>
    <property type="project" value="UniProtKB-KW"/>
</dbReference>
<evidence type="ECO:0000256" key="9">
    <source>
        <dbReference type="ARBA" id="ARBA00023172"/>
    </source>
</evidence>